<feature type="transmembrane region" description="Helical" evidence="1">
    <location>
        <begin position="73"/>
        <end position="98"/>
    </location>
</feature>
<comment type="caution">
    <text evidence="3">The sequence shown here is derived from an EMBL/GenBank/DDBJ whole genome shotgun (WGS) entry which is preliminary data.</text>
</comment>
<keyword evidence="1" id="KW-0472">Membrane</keyword>
<evidence type="ECO:0000313" key="4">
    <source>
        <dbReference type="Proteomes" id="UP000298663"/>
    </source>
</evidence>
<protein>
    <submittedName>
        <fullName evidence="3">Uncharacterized protein</fullName>
    </submittedName>
</protein>
<keyword evidence="1" id="KW-1133">Transmembrane helix</keyword>
<proteinExistence type="predicted"/>
<reference evidence="3 4" key="1">
    <citation type="journal article" date="2015" name="Genome Biol.">
        <title>Comparative genomics of Steinernema reveals deeply conserved gene regulatory networks.</title>
        <authorList>
            <person name="Dillman A.R."/>
            <person name="Macchietto M."/>
            <person name="Porter C.F."/>
            <person name="Rogers A."/>
            <person name="Williams B."/>
            <person name="Antoshechkin I."/>
            <person name="Lee M.M."/>
            <person name="Goodwin Z."/>
            <person name="Lu X."/>
            <person name="Lewis E.E."/>
            <person name="Goodrich-Blair H."/>
            <person name="Stock S.P."/>
            <person name="Adams B.J."/>
            <person name="Sternberg P.W."/>
            <person name="Mortazavi A."/>
        </authorList>
    </citation>
    <scope>NUCLEOTIDE SEQUENCE [LARGE SCALE GENOMIC DNA]</scope>
    <source>
        <strain evidence="3 4">ALL</strain>
    </source>
</reference>
<evidence type="ECO:0000256" key="2">
    <source>
        <dbReference type="SAM" id="SignalP"/>
    </source>
</evidence>
<reference evidence="3 4" key="2">
    <citation type="journal article" date="2019" name="G3 (Bethesda)">
        <title>Hybrid Assembly of the Genome of the Entomopathogenic Nematode Steinernema carpocapsae Identifies the X-Chromosome.</title>
        <authorList>
            <person name="Serra L."/>
            <person name="Macchietto M."/>
            <person name="Macias-Munoz A."/>
            <person name="McGill C.J."/>
            <person name="Rodriguez I.M."/>
            <person name="Rodriguez B."/>
            <person name="Murad R."/>
            <person name="Mortazavi A."/>
        </authorList>
    </citation>
    <scope>NUCLEOTIDE SEQUENCE [LARGE SCALE GENOMIC DNA]</scope>
    <source>
        <strain evidence="3 4">ALL</strain>
    </source>
</reference>
<organism evidence="3 4">
    <name type="scientific">Steinernema carpocapsae</name>
    <name type="common">Entomopathogenic nematode</name>
    <dbReference type="NCBI Taxonomy" id="34508"/>
    <lineage>
        <taxon>Eukaryota</taxon>
        <taxon>Metazoa</taxon>
        <taxon>Ecdysozoa</taxon>
        <taxon>Nematoda</taxon>
        <taxon>Chromadorea</taxon>
        <taxon>Rhabditida</taxon>
        <taxon>Tylenchina</taxon>
        <taxon>Panagrolaimomorpha</taxon>
        <taxon>Strongyloidoidea</taxon>
        <taxon>Steinernematidae</taxon>
        <taxon>Steinernema</taxon>
    </lineage>
</organism>
<dbReference type="AlphaFoldDB" id="A0A4U5N5R2"/>
<keyword evidence="4" id="KW-1185">Reference proteome</keyword>
<dbReference type="PANTHER" id="PTHR34149">
    <property type="entry name" value="PROTEIN CBG11905-RELATED"/>
    <property type="match status" value="1"/>
</dbReference>
<keyword evidence="2" id="KW-0732">Signal</keyword>
<accession>A0A4U5N5R2</accession>
<feature type="chain" id="PRO_5020309880" evidence="2">
    <location>
        <begin position="21"/>
        <end position="101"/>
    </location>
</feature>
<sequence length="101" mass="10943">MSVLSLFVTVSAALVGFSVATPSIFSCPLNTNFIGGLPGINGVGEICGTGSFLHYWTCCEDNPFRCCFEFETWAIVLFSVILVMLIGAILFAIGRYVADRY</sequence>
<dbReference type="Pfam" id="PF10853">
    <property type="entry name" value="DUF2650"/>
    <property type="match status" value="1"/>
</dbReference>
<dbReference type="OrthoDB" id="5848880at2759"/>
<evidence type="ECO:0000313" key="3">
    <source>
        <dbReference type="EMBL" id="TKR77714.1"/>
    </source>
</evidence>
<keyword evidence="1" id="KW-0812">Transmembrane</keyword>
<dbReference type="EMBL" id="AZBU02000005">
    <property type="protein sequence ID" value="TKR77714.1"/>
    <property type="molecule type" value="Genomic_DNA"/>
</dbReference>
<feature type="signal peptide" evidence="2">
    <location>
        <begin position="1"/>
        <end position="20"/>
    </location>
</feature>
<dbReference type="InterPro" id="IPR022559">
    <property type="entry name" value="SUP-1-like"/>
</dbReference>
<name>A0A4U5N5R2_STECR</name>
<gene>
    <name evidence="3" type="ORF">L596_018635</name>
</gene>
<dbReference type="PANTHER" id="PTHR34149:SF3">
    <property type="entry name" value="PROTEIN CBG25828"/>
    <property type="match status" value="1"/>
</dbReference>
<dbReference type="Proteomes" id="UP000298663">
    <property type="component" value="Unassembled WGS sequence"/>
</dbReference>
<evidence type="ECO:0000256" key="1">
    <source>
        <dbReference type="SAM" id="Phobius"/>
    </source>
</evidence>